<dbReference type="InterPro" id="IPR050223">
    <property type="entry name" value="D-isomer_2-hydroxyacid_DH"/>
</dbReference>
<sequence>MVDAKVFITRPYHTEATSLLKNFFEVEVWKETVTPPRPYLMQKMAECEGILTESYDRIDREIFEAVEATKVVSNRAIGTDNIDILAATEHGVLIGNTPGVLHESCADLVFALILDVSRRVSQSDRVVREGRWKMLEQLSYMGTDVYGKTLGIVGMGLIGHAVARRARGFDMKIIYFSRTRKPDVEQQLGLQWAPDLSTLLGESDIVSLHMPLTDETEVLIGESEFKQMKRGAFLINTTRGRTVDQKALYHALTNEMIAGAGLDVTVPEPISPDDPIISLSNVVITPHIASATTATFNTMGRMAAQNIISALKGQPMPSCINPESLANRR</sequence>
<dbReference type="PANTHER" id="PTHR10996">
    <property type="entry name" value="2-HYDROXYACID DEHYDROGENASE-RELATED"/>
    <property type="match status" value="1"/>
</dbReference>
<evidence type="ECO:0000256" key="3">
    <source>
        <dbReference type="ARBA" id="ARBA00023027"/>
    </source>
</evidence>
<reference evidence="7" key="1">
    <citation type="journal article" date="2011" name="Environ. Microbiol.">
        <title>Time-series analyses of Monterey Bay coastal microbial picoplankton using a 'genome proxy' microarray.</title>
        <authorList>
            <person name="Rich V.I."/>
            <person name="Pham V.D."/>
            <person name="Eppley J."/>
            <person name="Shi Y."/>
            <person name="DeLong E.F."/>
        </authorList>
    </citation>
    <scope>NUCLEOTIDE SEQUENCE</scope>
</reference>
<keyword evidence="2 4" id="KW-0560">Oxidoreductase</keyword>
<comment type="similarity">
    <text evidence="1 4">Belongs to the D-isomer specific 2-hydroxyacid dehydrogenase family.</text>
</comment>
<dbReference type="InterPro" id="IPR036291">
    <property type="entry name" value="NAD(P)-bd_dom_sf"/>
</dbReference>
<accession>E0XY63</accession>
<evidence type="ECO:0000256" key="2">
    <source>
        <dbReference type="ARBA" id="ARBA00023002"/>
    </source>
</evidence>
<evidence type="ECO:0000259" key="5">
    <source>
        <dbReference type="Pfam" id="PF00389"/>
    </source>
</evidence>
<evidence type="ECO:0000313" key="7">
    <source>
        <dbReference type="EMBL" id="ADI19354.1"/>
    </source>
</evidence>
<dbReference type="GO" id="GO:0030267">
    <property type="term" value="F:glyoxylate reductase (NADPH) activity"/>
    <property type="evidence" value="ECO:0007669"/>
    <property type="project" value="TreeGrafter"/>
</dbReference>
<keyword evidence="3" id="KW-0520">NAD</keyword>
<dbReference type="Gene3D" id="3.40.50.720">
    <property type="entry name" value="NAD(P)-binding Rossmann-like Domain"/>
    <property type="match status" value="2"/>
</dbReference>
<dbReference type="InterPro" id="IPR006139">
    <property type="entry name" value="D-isomer_2_OHA_DH_cat_dom"/>
</dbReference>
<evidence type="ECO:0000256" key="1">
    <source>
        <dbReference type="ARBA" id="ARBA00005854"/>
    </source>
</evidence>
<dbReference type="PANTHER" id="PTHR10996:SF283">
    <property type="entry name" value="GLYOXYLATE_HYDROXYPYRUVATE REDUCTASE B"/>
    <property type="match status" value="1"/>
</dbReference>
<dbReference type="GO" id="GO:0051287">
    <property type="term" value="F:NAD binding"/>
    <property type="evidence" value="ECO:0007669"/>
    <property type="project" value="InterPro"/>
</dbReference>
<dbReference type="EMBL" id="GU474918">
    <property type="protein sequence ID" value="ADI19354.1"/>
    <property type="molecule type" value="Genomic_DNA"/>
</dbReference>
<dbReference type="GO" id="GO:0005829">
    <property type="term" value="C:cytosol"/>
    <property type="evidence" value="ECO:0007669"/>
    <property type="project" value="TreeGrafter"/>
</dbReference>
<dbReference type="CDD" id="cd05301">
    <property type="entry name" value="GDH"/>
    <property type="match status" value="1"/>
</dbReference>
<dbReference type="FunFam" id="3.40.50.720:FF:000203">
    <property type="entry name" value="D-3-phosphoglycerate dehydrogenase (SerA)"/>
    <property type="match status" value="1"/>
</dbReference>
<organism evidence="7">
    <name type="scientific">uncultured Chloroflexi bacterium HF0500_03M05</name>
    <dbReference type="NCBI Taxonomy" id="710737"/>
    <lineage>
        <taxon>Bacteria</taxon>
        <taxon>Bacillati</taxon>
        <taxon>Chloroflexota</taxon>
        <taxon>environmental samples</taxon>
    </lineage>
</organism>
<feature type="domain" description="D-isomer specific 2-hydroxyacid dehydrogenase catalytic" evidence="5">
    <location>
        <begin position="6"/>
        <end position="321"/>
    </location>
</feature>
<dbReference type="Pfam" id="PF02826">
    <property type="entry name" value="2-Hacid_dh_C"/>
    <property type="match status" value="1"/>
</dbReference>
<evidence type="ECO:0000256" key="4">
    <source>
        <dbReference type="RuleBase" id="RU003719"/>
    </source>
</evidence>
<evidence type="ECO:0000259" key="6">
    <source>
        <dbReference type="Pfam" id="PF02826"/>
    </source>
</evidence>
<name>E0XY63_9CHLR</name>
<protein>
    <submittedName>
        <fullName evidence="7">2 lactate dehydrogenase and related dehydrogenases</fullName>
    </submittedName>
</protein>
<dbReference type="SUPFAM" id="SSF51735">
    <property type="entry name" value="NAD(P)-binding Rossmann-fold domains"/>
    <property type="match status" value="1"/>
</dbReference>
<dbReference type="InterPro" id="IPR029753">
    <property type="entry name" value="D-isomer_DH_CS"/>
</dbReference>
<dbReference type="PROSITE" id="PS00670">
    <property type="entry name" value="D_2_HYDROXYACID_DH_2"/>
    <property type="match status" value="1"/>
</dbReference>
<dbReference type="AlphaFoldDB" id="E0XY63"/>
<proteinExistence type="inferred from homology"/>
<dbReference type="SUPFAM" id="SSF52283">
    <property type="entry name" value="Formate/glycerate dehydrogenase catalytic domain-like"/>
    <property type="match status" value="1"/>
</dbReference>
<dbReference type="InterPro" id="IPR006140">
    <property type="entry name" value="D-isomer_DH_NAD-bd"/>
</dbReference>
<dbReference type="Pfam" id="PF00389">
    <property type="entry name" value="2-Hacid_dh"/>
    <property type="match status" value="1"/>
</dbReference>
<dbReference type="GO" id="GO:0016618">
    <property type="term" value="F:hydroxypyruvate reductase [NAD(P)H] activity"/>
    <property type="evidence" value="ECO:0007669"/>
    <property type="project" value="TreeGrafter"/>
</dbReference>
<feature type="domain" description="D-isomer specific 2-hydroxyacid dehydrogenase NAD-binding" evidence="6">
    <location>
        <begin position="110"/>
        <end position="289"/>
    </location>
</feature>